<dbReference type="EMBL" id="QTSX02001708">
    <property type="protein sequence ID" value="KAJ9079540.1"/>
    <property type="molecule type" value="Genomic_DNA"/>
</dbReference>
<gene>
    <name evidence="1" type="primary">ATAD2</name>
    <name evidence="1" type="ORF">DSO57_1034496</name>
</gene>
<organism evidence="1 2">
    <name type="scientific">Entomophthora muscae</name>
    <dbReference type="NCBI Taxonomy" id="34485"/>
    <lineage>
        <taxon>Eukaryota</taxon>
        <taxon>Fungi</taxon>
        <taxon>Fungi incertae sedis</taxon>
        <taxon>Zoopagomycota</taxon>
        <taxon>Entomophthoromycotina</taxon>
        <taxon>Entomophthoromycetes</taxon>
        <taxon>Entomophthorales</taxon>
        <taxon>Entomophthoraceae</taxon>
        <taxon>Entomophthora</taxon>
    </lineage>
</organism>
<evidence type="ECO:0000313" key="1">
    <source>
        <dbReference type="EMBL" id="KAJ9079540.1"/>
    </source>
</evidence>
<name>A0ACC2TXQ0_9FUNG</name>
<reference evidence="1" key="1">
    <citation type="submission" date="2022-04" db="EMBL/GenBank/DDBJ databases">
        <title>Genome of the entomopathogenic fungus Entomophthora muscae.</title>
        <authorList>
            <person name="Elya C."/>
            <person name="Lovett B.R."/>
            <person name="Lee E."/>
            <person name="Macias A.M."/>
            <person name="Hajek A.E."/>
            <person name="De Bivort B.L."/>
            <person name="Kasson M.T."/>
            <person name="De Fine Licht H.H."/>
            <person name="Stajich J.E."/>
        </authorList>
    </citation>
    <scope>NUCLEOTIDE SEQUENCE</scope>
    <source>
        <strain evidence="1">Berkeley</strain>
    </source>
</reference>
<keyword evidence="2" id="KW-1185">Reference proteome</keyword>
<evidence type="ECO:0000313" key="2">
    <source>
        <dbReference type="Proteomes" id="UP001165960"/>
    </source>
</evidence>
<sequence>MSGNPHSMRSTSLPIPDLEKAGSSNEESLVSLHPEDSDSSSNSLGTPNRVPRKDKAFPRHSSDSRLINDTPLPTIRPFIQDGGCLNPKPKRPRLADDPDYKSGSKIFPVNGHAISASRPDLAKTLSGVADSTTLFDFPLSELAGLNEQIRAVSEAIMLPLKYPGVCGKLGIKASRGFLFHGPPGTGKTSVARALATEFSDPSKPLAYFQFSSSDILSKNVGDSEAKLAGIFEAAKRWQPSILFFDEIDGLIPSRIDSDRPSASLVSTFLHLMDGMVSSGDIIVIGSTNRLDSIDPAMRRPGRFDEELLFPLPNLQERESILRLATDKWEQKLSPVFLSELAQVTGGFSGADLKALCSRATVHALNRIHPSFLENKSTVVAEICFAIQHEPADFYAALETIRPSAQHSLPFVSRPLASPAADLLKPTVEAVLESLTKREAHPHGTLDMPQVIILRGNDNMALQHVLSAVVHRLECSKVVDLDHYAACCVSDRSGAGSIQSHLTSLKDNDRGVFLIRNAHTYFDECSTKVALTIKTALNTPCIPGQIFFLATAKASKQQFPELGPQLRQTFVNVDKVAPKGLDGFCKTFLEASLAKSSASSVLNPKILRSGSVYCSSKPQSSPTFKLSELDPEGLSQAKSILSRMLKDKPPSGVFEAASKLSFEGLHKFVDFVNHYGPKTNGK</sequence>
<protein>
    <submittedName>
        <fullName evidence="1">ATPase AAA domain-containing protein 2</fullName>
    </submittedName>
</protein>
<comment type="caution">
    <text evidence="1">The sequence shown here is derived from an EMBL/GenBank/DDBJ whole genome shotgun (WGS) entry which is preliminary data.</text>
</comment>
<proteinExistence type="predicted"/>
<accession>A0ACC2TXQ0</accession>
<dbReference type="Proteomes" id="UP001165960">
    <property type="component" value="Unassembled WGS sequence"/>
</dbReference>